<protein>
    <recommendedName>
        <fullName evidence="2">DUF547 domain-containing protein</fullName>
    </recommendedName>
</protein>
<keyword evidence="4" id="KW-1185">Reference proteome</keyword>
<keyword evidence="1" id="KW-0732">Signal</keyword>
<dbReference type="GO" id="GO:0045454">
    <property type="term" value="P:cell redox homeostasis"/>
    <property type="evidence" value="ECO:0007669"/>
    <property type="project" value="TreeGrafter"/>
</dbReference>
<feature type="chain" id="PRO_5006015456" description="DUF547 domain-containing protein" evidence="1">
    <location>
        <begin position="18"/>
        <end position="279"/>
    </location>
</feature>
<feature type="signal peptide" evidence="1">
    <location>
        <begin position="1"/>
        <end position="17"/>
    </location>
</feature>
<dbReference type="AlphaFoldDB" id="A0A0N7LPF2"/>
<accession>A0A0N7LPF2</accession>
<dbReference type="PANTHER" id="PTHR34386">
    <property type="entry name" value="GLUTAREDOXIN"/>
    <property type="match status" value="1"/>
</dbReference>
<dbReference type="Pfam" id="PF04784">
    <property type="entry name" value="DUF547"/>
    <property type="match status" value="1"/>
</dbReference>
<evidence type="ECO:0000313" key="4">
    <source>
        <dbReference type="Proteomes" id="UP000050786"/>
    </source>
</evidence>
<dbReference type="InterPro" id="IPR051548">
    <property type="entry name" value="Grx-like_ET"/>
</dbReference>
<dbReference type="InterPro" id="IPR006869">
    <property type="entry name" value="DUF547"/>
</dbReference>
<name>A0A0N7LPF2_9RHOB</name>
<feature type="domain" description="DUF547" evidence="2">
    <location>
        <begin position="95"/>
        <end position="207"/>
    </location>
</feature>
<evidence type="ECO:0000256" key="1">
    <source>
        <dbReference type="SAM" id="SignalP"/>
    </source>
</evidence>
<organism evidence="3 4">
    <name type="scientific">Ruegeria atlantica</name>
    <dbReference type="NCBI Taxonomy" id="81569"/>
    <lineage>
        <taxon>Bacteria</taxon>
        <taxon>Pseudomonadati</taxon>
        <taxon>Pseudomonadota</taxon>
        <taxon>Alphaproteobacteria</taxon>
        <taxon>Rhodobacterales</taxon>
        <taxon>Roseobacteraceae</taxon>
        <taxon>Ruegeria</taxon>
    </lineage>
</organism>
<dbReference type="PANTHER" id="PTHR34386:SF1">
    <property type="entry name" value="GLUTAREDOXIN-LIKE PROTEIN NRDH"/>
    <property type="match status" value="1"/>
</dbReference>
<evidence type="ECO:0000313" key="3">
    <source>
        <dbReference type="EMBL" id="CUH45052.1"/>
    </source>
</evidence>
<dbReference type="EMBL" id="CYPS01000064">
    <property type="protein sequence ID" value="CUH45052.1"/>
    <property type="molecule type" value="Genomic_DNA"/>
</dbReference>
<dbReference type="Proteomes" id="UP000050786">
    <property type="component" value="Unassembled WGS sequence"/>
</dbReference>
<dbReference type="PROSITE" id="PS51257">
    <property type="entry name" value="PROKAR_LIPOPROTEIN"/>
    <property type="match status" value="1"/>
</dbReference>
<gene>
    <name evidence="3" type="ORF">RUM4293_03962</name>
</gene>
<proteinExistence type="predicted"/>
<dbReference type="RefSeq" id="WP_058274987.1">
    <property type="nucleotide sequence ID" value="NZ_CYPS01000064.1"/>
</dbReference>
<sequence>MRKLLILLLLPVLTACASVERLALPAPEALPGQTLTRFASPPGEKVDHRDWTAFLHRYVVADGKGVNRVAYGQVTQADRARLDEYLVDLQAVDPARLTRDQQLAYWINLYNALTVDVVIENYPVASIRDIKDGPLSIGPWNQPLARVAGQELTLNDIEHRIIRPTFGEPRIHYALNCAAVGCPNLMDRAWQAETLERDFAAAEHAYINDPRGVQFDQRGGLILSKIFIWFREDFGPNEKSVLAYIATAAEPELRARLQQTPRVKAYQYDWALNDAAAGS</sequence>
<evidence type="ECO:0000259" key="2">
    <source>
        <dbReference type="Pfam" id="PF04784"/>
    </source>
</evidence>
<dbReference type="GO" id="GO:0009055">
    <property type="term" value="F:electron transfer activity"/>
    <property type="evidence" value="ECO:0007669"/>
    <property type="project" value="TreeGrafter"/>
</dbReference>
<reference evidence="4" key="1">
    <citation type="submission" date="2015-09" db="EMBL/GenBank/DDBJ databases">
        <authorList>
            <person name="Rodrigo-Torres L."/>
            <person name="Arahal D.R."/>
        </authorList>
    </citation>
    <scope>NUCLEOTIDE SEQUENCE [LARGE SCALE GENOMIC DNA]</scope>
    <source>
        <strain evidence="4">CECT 4293</strain>
    </source>
</reference>